<keyword evidence="3" id="KW-0460">Magnesium</keyword>
<dbReference type="SUPFAM" id="SSF56214">
    <property type="entry name" value="4'-phosphopantetheinyl transferase"/>
    <property type="match status" value="1"/>
</dbReference>
<dbReference type="InterPro" id="IPR003542">
    <property type="entry name" value="Enbac_synth_compD-like"/>
</dbReference>
<keyword evidence="3" id="KW-0479">Metal-binding</keyword>
<dbReference type="RefSeq" id="WP_153541927.1">
    <property type="nucleotide sequence ID" value="NZ_WEGH01000007.1"/>
</dbReference>
<evidence type="ECO:0000313" key="6">
    <source>
        <dbReference type="EMBL" id="MQY09712.1"/>
    </source>
</evidence>
<feature type="binding site" evidence="2">
    <location>
        <position position="165"/>
    </location>
    <ligand>
        <name>CoA</name>
        <dbReference type="ChEBI" id="CHEBI:57287"/>
    </ligand>
</feature>
<dbReference type="Pfam" id="PF17837">
    <property type="entry name" value="4PPT_N"/>
    <property type="match status" value="1"/>
</dbReference>
<feature type="binding site" evidence="3">
    <location>
        <position position="107"/>
    </location>
    <ligand>
        <name>Mg(2+)</name>
        <dbReference type="ChEBI" id="CHEBI:18420"/>
    </ligand>
</feature>
<dbReference type="GO" id="GO:0009239">
    <property type="term" value="P:enterobactin biosynthetic process"/>
    <property type="evidence" value="ECO:0007669"/>
    <property type="project" value="InterPro"/>
</dbReference>
<accession>A0A7K0C9C1</accession>
<keyword evidence="1 6" id="KW-0808">Transferase</keyword>
<dbReference type="InterPro" id="IPR041354">
    <property type="entry name" value="4PPT_N"/>
</dbReference>
<dbReference type="EC" id="2.7.8.7" evidence="6"/>
<comment type="caution">
    <text evidence="6">The sequence shown here is derived from an EMBL/GenBank/DDBJ whole genome shotgun (WGS) entry which is preliminary data.</text>
</comment>
<dbReference type="GO" id="GO:0000287">
    <property type="term" value="F:magnesium ion binding"/>
    <property type="evidence" value="ECO:0007669"/>
    <property type="project" value="InterPro"/>
</dbReference>
<dbReference type="AlphaFoldDB" id="A0A7K0C9C1"/>
<evidence type="ECO:0000256" key="3">
    <source>
        <dbReference type="PIRSR" id="PIRSR603542-2"/>
    </source>
</evidence>
<dbReference type="PRINTS" id="PR01399">
    <property type="entry name" value="ENTSNTHTASED"/>
</dbReference>
<proteinExistence type="predicted"/>
<feature type="binding site" evidence="2">
    <location>
        <position position="155"/>
    </location>
    <ligand>
        <name>CoA</name>
        <dbReference type="ChEBI" id="CHEBI:57287"/>
    </ligand>
</feature>
<dbReference type="GO" id="GO:0009366">
    <property type="term" value="C:enterobactin synthetase complex"/>
    <property type="evidence" value="ECO:0007669"/>
    <property type="project" value="InterPro"/>
</dbReference>
<feature type="domain" description="4'-phosphopantetheinyl transferase N-terminal" evidence="5">
    <location>
        <begin position="28"/>
        <end position="95"/>
    </location>
</feature>
<evidence type="ECO:0000313" key="7">
    <source>
        <dbReference type="Proteomes" id="UP000487268"/>
    </source>
</evidence>
<reference evidence="6 7" key="1">
    <citation type="submission" date="2019-10" db="EMBL/GenBank/DDBJ databases">
        <title>Actinomadura rubteroloni sp. nov. and Actinomadura macrotermitis sp. nov., isolated from the gut of fungus growing-termite Macrotermes natalensis.</title>
        <authorList>
            <person name="Benndorf R."/>
            <person name="Martin K."/>
            <person name="Kuefner M."/>
            <person name="De Beer W."/>
            <person name="Kaster A.-K."/>
            <person name="Vollmers J."/>
            <person name="Poulsen M."/>
            <person name="Beemelmanns C."/>
        </authorList>
    </citation>
    <scope>NUCLEOTIDE SEQUENCE [LARGE SCALE GENOMIC DNA]</scope>
    <source>
        <strain evidence="6 7">RB68</strain>
    </source>
</reference>
<comment type="cofactor">
    <cofactor evidence="3">
        <name>Mg(2+)</name>
        <dbReference type="ChEBI" id="CHEBI:18420"/>
    </cofactor>
</comment>
<evidence type="ECO:0000259" key="5">
    <source>
        <dbReference type="Pfam" id="PF17837"/>
    </source>
</evidence>
<dbReference type="Pfam" id="PF01648">
    <property type="entry name" value="ACPS"/>
    <property type="match status" value="1"/>
</dbReference>
<feature type="binding site" evidence="2">
    <location>
        <position position="40"/>
    </location>
    <ligand>
        <name>CoA</name>
        <dbReference type="ChEBI" id="CHEBI:57287"/>
    </ligand>
</feature>
<dbReference type="InterPro" id="IPR008278">
    <property type="entry name" value="4-PPantetheinyl_Trfase_dom"/>
</dbReference>
<protein>
    <submittedName>
        <fullName evidence="6">4'-phosphopantetheinyl transferase Npt</fullName>
        <ecNumber evidence="6">2.7.8.7</ecNumber>
    </submittedName>
</protein>
<feature type="domain" description="4'-phosphopantetheinyl transferase" evidence="4">
    <location>
        <begin position="103"/>
        <end position="185"/>
    </location>
</feature>
<feature type="binding site" evidence="2">
    <location>
        <position position="151"/>
    </location>
    <ligand>
        <name>CoA</name>
        <dbReference type="ChEBI" id="CHEBI:57287"/>
    </ligand>
</feature>
<keyword evidence="7" id="KW-1185">Reference proteome</keyword>
<feature type="binding site" evidence="2">
    <location>
        <position position="48"/>
    </location>
    <ligand>
        <name>CoA</name>
        <dbReference type="ChEBI" id="CHEBI:57287"/>
    </ligand>
</feature>
<evidence type="ECO:0000259" key="4">
    <source>
        <dbReference type="Pfam" id="PF01648"/>
    </source>
</evidence>
<evidence type="ECO:0000256" key="2">
    <source>
        <dbReference type="PIRSR" id="PIRSR603542-1"/>
    </source>
</evidence>
<dbReference type="PANTHER" id="PTHR38096:SF1">
    <property type="entry name" value="ENTEROBACTIN SYNTHASE COMPONENT D"/>
    <property type="match status" value="1"/>
</dbReference>
<dbReference type="EMBL" id="WEGH01000007">
    <property type="protein sequence ID" value="MQY09712.1"/>
    <property type="molecule type" value="Genomic_DNA"/>
</dbReference>
<feature type="binding site" evidence="3">
    <location>
        <position position="106"/>
    </location>
    <ligand>
        <name>Mg(2+)</name>
        <dbReference type="ChEBI" id="CHEBI:18420"/>
    </ligand>
</feature>
<dbReference type="GO" id="GO:0005886">
    <property type="term" value="C:plasma membrane"/>
    <property type="evidence" value="ECO:0007669"/>
    <property type="project" value="TreeGrafter"/>
</dbReference>
<dbReference type="OrthoDB" id="8210607at2"/>
<gene>
    <name evidence="6" type="primary">npt</name>
    <name evidence="6" type="ORF">ACRB68_78410</name>
</gene>
<sequence>MIERIVPEAVVAVEAFGDARTDTWLFPEERAVIARAVDKRRREFTAARGCAHDAMAKLGVPAAPLLPGERGAPAWPAGVNGSITHCAGYHAAAVASAGEVAALGIDAEPHAPLPGGVLDAIALPGEAARLRNLSAADPSISWDRLLFSAKESVYKTWFPLTGRPLAFEGADLAFERDGTFTARILVPGVPAVLGPPLRGRWLVGAGLAMTAIAVPTPVPTPSPKETTHDGRR</sequence>
<organism evidence="6 7">
    <name type="scientific">Actinomadura macrotermitis</name>
    <dbReference type="NCBI Taxonomy" id="2585200"/>
    <lineage>
        <taxon>Bacteria</taxon>
        <taxon>Bacillati</taxon>
        <taxon>Actinomycetota</taxon>
        <taxon>Actinomycetes</taxon>
        <taxon>Streptosporangiales</taxon>
        <taxon>Thermomonosporaceae</taxon>
        <taxon>Actinomadura</taxon>
    </lineage>
</organism>
<dbReference type="Proteomes" id="UP000487268">
    <property type="component" value="Unassembled WGS sequence"/>
</dbReference>
<evidence type="ECO:0000256" key="1">
    <source>
        <dbReference type="ARBA" id="ARBA00022679"/>
    </source>
</evidence>
<feature type="binding site" evidence="2">
    <location>
        <begin position="84"/>
        <end position="85"/>
    </location>
    <ligand>
        <name>CoA</name>
        <dbReference type="ChEBI" id="CHEBI:57287"/>
    </ligand>
</feature>
<feature type="binding site" evidence="3">
    <location>
        <position position="108"/>
    </location>
    <ligand>
        <name>Mg(2+)</name>
        <dbReference type="ChEBI" id="CHEBI:18420"/>
    </ligand>
</feature>
<name>A0A7K0C9C1_9ACTN</name>
<feature type="binding site" evidence="2">
    <location>
        <position position="106"/>
    </location>
    <ligand>
        <name>CoA</name>
        <dbReference type="ChEBI" id="CHEBI:57287"/>
    </ligand>
</feature>
<dbReference type="GO" id="GO:0008897">
    <property type="term" value="F:holo-[acyl-carrier-protein] synthase activity"/>
    <property type="evidence" value="ECO:0007669"/>
    <property type="project" value="UniProtKB-EC"/>
</dbReference>
<dbReference type="Gene3D" id="3.90.470.20">
    <property type="entry name" value="4'-phosphopantetheinyl transferase domain"/>
    <property type="match status" value="1"/>
</dbReference>
<dbReference type="InterPro" id="IPR037143">
    <property type="entry name" value="4-PPantetheinyl_Trfase_dom_sf"/>
</dbReference>
<dbReference type="PANTHER" id="PTHR38096">
    <property type="entry name" value="ENTEROBACTIN SYNTHASE COMPONENT D"/>
    <property type="match status" value="1"/>
</dbReference>